<dbReference type="InterPro" id="IPR013901">
    <property type="entry name" value="Anthrone_oxy"/>
</dbReference>
<dbReference type="Proteomes" id="UP000198802">
    <property type="component" value="Unassembled WGS sequence"/>
</dbReference>
<keyword evidence="1" id="KW-0812">Transmembrane</keyword>
<feature type="transmembrane region" description="Helical" evidence="1">
    <location>
        <begin position="6"/>
        <end position="32"/>
    </location>
</feature>
<evidence type="ECO:0000313" key="2">
    <source>
        <dbReference type="EMBL" id="CUU54044.1"/>
    </source>
</evidence>
<organism evidence="2 3">
    <name type="scientific">Parafrankia irregularis</name>
    <dbReference type="NCBI Taxonomy" id="795642"/>
    <lineage>
        <taxon>Bacteria</taxon>
        <taxon>Bacillati</taxon>
        <taxon>Actinomycetota</taxon>
        <taxon>Actinomycetes</taxon>
        <taxon>Frankiales</taxon>
        <taxon>Frankiaceae</taxon>
        <taxon>Parafrankia</taxon>
    </lineage>
</organism>
<keyword evidence="1" id="KW-0472">Membrane</keyword>
<dbReference type="Pfam" id="PF08592">
    <property type="entry name" value="Anthrone_oxy"/>
    <property type="match status" value="1"/>
</dbReference>
<sequence length="156" mass="16601">MSEAALIAAVVTTGLMSGIFLGFSTAVMPALARVDDRAFVDVMRAVNAAIQNGVFALVLLGALASSGVATWRYAGHDDVLPWVVAGLAGYLVTLAITFRANIPLNNRLDRTGPAEDEDVQDLRAGFERSWVRWHHVRTLSCLLAFGCLCAALLTAA</sequence>
<feature type="transmembrane region" description="Helical" evidence="1">
    <location>
        <begin position="79"/>
        <end position="98"/>
    </location>
</feature>
<evidence type="ECO:0000313" key="3">
    <source>
        <dbReference type="Proteomes" id="UP000198802"/>
    </source>
</evidence>
<feature type="transmembrane region" description="Helical" evidence="1">
    <location>
        <begin position="53"/>
        <end position="73"/>
    </location>
</feature>
<dbReference type="EMBL" id="FAOZ01000002">
    <property type="protein sequence ID" value="CUU54044.1"/>
    <property type="molecule type" value="Genomic_DNA"/>
</dbReference>
<evidence type="ECO:0000256" key="1">
    <source>
        <dbReference type="SAM" id="Phobius"/>
    </source>
</evidence>
<feature type="transmembrane region" description="Helical" evidence="1">
    <location>
        <begin position="136"/>
        <end position="155"/>
    </location>
</feature>
<gene>
    <name evidence="2" type="ORF">Ga0074812_10247</name>
</gene>
<proteinExistence type="predicted"/>
<name>A0A0S4QH44_9ACTN</name>
<reference evidence="3" key="1">
    <citation type="submission" date="2015-11" db="EMBL/GenBank/DDBJ databases">
        <authorList>
            <person name="Varghese N."/>
        </authorList>
    </citation>
    <scope>NUCLEOTIDE SEQUENCE [LARGE SCALE GENOMIC DNA]</scope>
    <source>
        <strain evidence="3">DSM 45899</strain>
    </source>
</reference>
<keyword evidence="1" id="KW-1133">Transmembrane helix</keyword>
<dbReference type="RefSeq" id="WP_091271279.1">
    <property type="nucleotide sequence ID" value="NZ_FAOZ01000002.1"/>
</dbReference>
<protein>
    <submittedName>
        <fullName evidence="2">Uncharacterized membrane protein</fullName>
    </submittedName>
</protein>
<accession>A0A0S4QH44</accession>
<dbReference type="AlphaFoldDB" id="A0A0S4QH44"/>
<keyword evidence="3" id="KW-1185">Reference proteome</keyword>